<keyword evidence="4 8" id="KW-0479">Metal-binding</keyword>
<dbReference type="InterPro" id="IPR018338">
    <property type="entry name" value="Carbonic_anhydrase_a-class_CS"/>
</dbReference>
<dbReference type="Gene3D" id="3.10.200.10">
    <property type="entry name" value="Alpha carbonic anhydrase"/>
    <property type="match status" value="1"/>
</dbReference>
<dbReference type="GO" id="GO:0005886">
    <property type="term" value="C:plasma membrane"/>
    <property type="evidence" value="ECO:0007669"/>
    <property type="project" value="TreeGrafter"/>
</dbReference>
<evidence type="ECO:0000256" key="2">
    <source>
        <dbReference type="ARBA" id="ARBA00010718"/>
    </source>
</evidence>
<sequence length="199" mass="22160">MAKSKRAYYSCVIKEGYNYTRISTGSHLQSHTAKFCHLAIHRYLYRLTHRSVNDAAGWVYSPGGELEWSYGGGSGVELHIEGDFFIDGGGLPGKQYKVAQLHYHWGNPNALGSEHAINGRKYDAEMHLVTYDTNYTSLKEAKTHTDGVAVFAAMVQVGLKPNFDGSSFDEFISGIQSLGSKDGCILPPLWQRSKRLHKD</sequence>
<comment type="function">
    <text evidence="1 8">Reversible hydration of carbon dioxide.</text>
</comment>
<gene>
    <name evidence="11" type="primary">LOC110987405</name>
</gene>
<dbReference type="PROSITE" id="PS51144">
    <property type="entry name" value="ALPHA_CA_2"/>
    <property type="match status" value="1"/>
</dbReference>
<evidence type="ECO:0000256" key="1">
    <source>
        <dbReference type="ARBA" id="ARBA00002904"/>
    </source>
</evidence>
<evidence type="ECO:0000313" key="10">
    <source>
        <dbReference type="Proteomes" id="UP000694845"/>
    </source>
</evidence>
<dbReference type="SMART" id="SM01057">
    <property type="entry name" value="Carb_anhydrase"/>
    <property type="match status" value="1"/>
</dbReference>
<feature type="domain" description="Alpha-carbonic anhydrase" evidence="9">
    <location>
        <begin position="1"/>
        <end position="199"/>
    </location>
</feature>
<proteinExistence type="inferred from homology"/>
<dbReference type="Proteomes" id="UP000694845">
    <property type="component" value="Unplaced"/>
</dbReference>
<evidence type="ECO:0000256" key="4">
    <source>
        <dbReference type="ARBA" id="ARBA00022723"/>
    </source>
</evidence>
<evidence type="ECO:0000259" key="9">
    <source>
        <dbReference type="PROSITE" id="PS51144"/>
    </source>
</evidence>
<comment type="cofactor">
    <cofactor evidence="8">
        <name>Zn(2+)</name>
        <dbReference type="ChEBI" id="CHEBI:29105"/>
    </cofactor>
</comment>
<dbReference type="GO" id="GO:0008270">
    <property type="term" value="F:zinc ion binding"/>
    <property type="evidence" value="ECO:0007669"/>
    <property type="project" value="UniProtKB-UniRule"/>
</dbReference>
<dbReference type="EC" id="4.2.1.1" evidence="3 8"/>
<dbReference type="SUPFAM" id="SSF51069">
    <property type="entry name" value="Carbonic anhydrase"/>
    <property type="match status" value="1"/>
</dbReference>
<dbReference type="PANTHER" id="PTHR18952">
    <property type="entry name" value="CARBONIC ANHYDRASE"/>
    <property type="match status" value="1"/>
</dbReference>
<evidence type="ECO:0000313" key="11">
    <source>
        <dbReference type="RefSeq" id="XP_022105811.1"/>
    </source>
</evidence>
<evidence type="ECO:0000256" key="8">
    <source>
        <dbReference type="RuleBase" id="RU367011"/>
    </source>
</evidence>
<dbReference type="RefSeq" id="XP_022105811.1">
    <property type="nucleotide sequence ID" value="XM_022250119.1"/>
</dbReference>
<evidence type="ECO:0000256" key="3">
    <source>
        <dbReference type="ARBA" id="ARBA00012925"/>
    </source>
</evidence>
<comment type="similarity">
    <text evidence="2 8">Belongs to the alpha-carbonic anhydrase family.</text>
</comment>
<evidence type="ECO:0000256" key="7">
    <source>
        <dbReference type="ARBA" id="ARBA00048348"/>
    </source>
</evidence>
<dbReference type="PANTHER" id="PTHR18952:SF265">
    <property type="entry name" value="CARBONIC ANHYDRASE"/>
    <property type="match status" value="1"/>
</dbReference>
<organism evidence="10 11">
    <name type="scientific">Acanthaster planci</name>
    <name type="common">Crown-of-thorns starfish</name>
    <dbReference type="NCBI Taxonomy" id="133434"/>
    <lineage>
        <taxon>Eukaryota</taxon>
        <taxon>Metazoa</taxon>
        <taxon>Echinodermata</taxon>
        <taxon>Eleutherozoa</taxon>
        <taxon>Asterozoa</taxon>
        <taxon>Asteroidea</taxon>
        <taxon>Valvatacea</taxon>
        <taxon>Valvatida</taxon>
        <taxon>Acanthasteridae</taxon>
        <taxon>Acanthaster</taxon>
    </lineage>
</organism>
<dbReference type="AlphaFoldDB" id="A0A8B7ZQU5"/>
<dbReference type="InterPro" id="IPR023561">
    <property type="entry name" value="Carbonic_anhydrase_a-class"/>
</dbReference>
<dbReference type="GeneID" id="110987405"/>
<dbReference type="KEGG" id="aplc:110987405"/>
<dbReference type="PROSITE" id="PS00162">
    <property type="entry name" value="ALPHA_CA_1"/>
    <property type="match status" value="1"/>
</dbReference>
<name>A0A8B7ZQU5_ACAPL</name>
<keyword evidence="10" id="KW-1185">Reference proteome</keyword>
<comment type="catalytic activity">
    <reaction evidence="7 8">
        <text>hydrogencarbonate + H(+) = CO2 + H2O</text>
        <dbReference type="Rhea" id="RHEA:10748"/>
        <dbReference type="ChEBI" id="CHEBI:15377"/>
        <dbReference type="ChEBI" id="CHEBI:15378"/>
        <dbReference type="ChEBI" id="CHEBI:16526"/>
        <dbReference type="ChEBI" id="CHEBI:17544"/>
        <dbReference type="EC" id="4.2.1.1"/>
    </reaction>
</comment>
<evidence type="ECO:0000256" key="6">
    <source>
        <dbReference type="ARBA" id="ARBA00023239"/>
    </source>
</evidence>
<dbReference type="InterPro" id="IPR001148">
    <property type="entry name" value="CA_dom"/>
</dbReference>
<dbReference type="OrthoDB" id="429145at2759"/>
<keyword evidence="5 8" id="KW-0862">Zinc</keyword>
<dbReference type="InterPro" id="IPR036398">
    <property type="entry name" value="CA_dom_sf"/>
</dbReference>
<protein>
    <recommendedName>
        <fullName evidence="3 8">Carbonic anhydrase</fullName>
        <ecNumber evidence="3 8">4.2.1.1</ecNumber>
    </recommendedName>
</protein>
<dbReference type="GO" id="GO:0004089">
    <property type="term" value="F:carbonate dehydratase activity"/>
    <property type="evidence" value="ECO:0007669"/>
    <property type="project" value="UniProtKB-UniRule"/>
</dbReference>
<keyword evidence="6 8" id="KW-0456">Lyase</keyword>
<reference evidence="11" key="1">
    <citation type="submission" date="2025-08" db="UniProtKB">
        <authorList>
            <consortium name="RefSeq"/>
        </authorList>
    </citation>
    <scope>IDENTIFICATION</scope>
</reference>
<evidence type="ECO:0000256" key="5">
    <source>
        <dbReference type="ARBA" id="ARBA00022833"/>
    </source>
</evidence>
<accession>A0A8B7ZQU5</accession>
<dbReference type="Pfam" id="PF00194">
    <property type="entry name" value="Carb_anhydrase"/>
    <property type="match status" value="1"/>
</dbReference>